<accession>A0A8J4YTA1</accession>
<evidence type="ECO:0000256" key="1">
    <source>
        <dbReference type="SAM" id="MobiDB-lite"/>
    </source>
</evidence>
<keyword evidence="3" id="KW-1185">Reference proteome</keyword>
<protein>
    <submittedName>
        <fullName evidence="2">Uncharacterized protein</fullName>
    </submittedName>
</protein>
<evidence type="ECO:0000313" key="2">
    <source>
        <dbReference type="EMBL" id="KAG0730451.1"/>
    </source>
</evidence>
<reference evidence="2" key="1">
    <citation type="submission" date="2020-07" db="EMBL/GenBank/DDBJ databases">
        <title>The High-quality genome of the commercially important snow crab, Chionoecetes opilio.</title>
        <authorList>
            <person name="Jeong J.-H."/>
            <person name="Ryu S."/>
        </authorList>
    </citation>
    <scope>NUCLEOTIDE SEQUENCE</scope>
    <source>
        <strain evidence="2">MADBK_172401_WGS</strain>
        <tissue evidence="2">Digestive gland</tissue>
    </source>
</reference>
<feature type="region of interest" description="Disordered" evidence="1">
    <location>
        <begin position="360"/>
        <end position="410"/>
    </location>
</feature>
<comment type="caution">
    <text evidence="2">The sequence shown here is derived from an EMBL/GenBank/DDBJ whole genome shotgun (WGS) entry which is preliminary data.</text>
</comment>
<evidence type="ECO:0000313" key="3">
    <source>
        <dbReference type="Proteomes" id="UP000770661"/>
    </source>
</evidence>
<organism evidence="2 3">
    <name type="scientific">Chionoecetes opilio</name>
    <name type="common">Atlantic snow crab</name>
    <name type="synonym">Cancer opilio</name>
    <dbReference type="NCBI Taxonomy" id="41210"/>
    <lineage>
        <taxon>Eukaryota</taxon>
        <taxon>Metazoa</taxon>
        <taxon>Ecdysozoa</taxon>
        <taxon>Arthropoda</taxon>
        <taxon>Crustacea</taxon>
        <taxon>Multicrustacea</taxon>
        <taxon>Malacostraca</taxon>
        <taxon>Eumalacostraca</taxon>
        <taxon>Eucarida</taxon>
        <taxon>Decapoda</taxon>
        <taxon>Pleocyemata</taxon>
        <taxon>Brachyura</taxon>
        <taxon>Eubrachyura</taxon>
        <taxon>Majoidea</taxon>
        <taxon>Majidae</taxon>
        <taxon>Chionoecetes</taxon>
    </lineage>
</organism>
<proteinExistence type="predicted"/>
<dbReference type="Proteomes" id="UP000770661">
    <property type="component" value="Unassembled WGS sequence"/>
</dbReference>
<dbReference type="AlphaFoldDB" id="A0A8J4YTA1"/>
<gene>
    <name evidence="2" type="ORF">GWK47_028235</name>
</gene>
<sequence>MGKITRRRPPEEGVTRCKGHVENIQDRVVILLNSSALRRLVGEPSCPGAVDLPCLLHIKQLDQGDRHTGVTIRVTWCWIERPSSAPPVAGKFVLMTEGSSERGSQAPFHGEADLGPAAGSGAAPYGHEKLLVVVPLTVVRMRPVLPTLSPGGPAIPGRTGLDWAKPSGLPRKNSERRTSPVQTGQRAAAKKRFKFRYRQVMSIMRKPLRRNRFQQNRTPPHWFPGQSWRTPRNRFQNRKFASPKVPLCLSFTARSDGGHSVSPAVHARDLPDLCPRASSDRALCRHPGLETGDRVGSGLRSALLVVPLQKLDTTIMRLTKEPTAVPKRERELASADDAYGTRYDESEPPLVIGLSVRARTSRRPAQGKDWTNMLTGRPPAPMFKLRSLEDQTQRQHTTWPSRPSRTITRP</sequence>
<name>A0A8J4YTA1_CHIOP</name>
<feature type="compositionally biased region" description="Polar residues" evidence="1">
    <location>
        <begin position="394"/>
        <end position="410"/>
    </location>
</feature>
<dbReference type="EMBL" id="JACEEZ010000187">
    <property type="protein sequence ID" value="KAG0730451.1"/>
    <property type="molecule type" value="Genomic_DNA"/>
</dbReference>
<feature type="region of interest" description="Disordered" evidence="1">
    <location>
        <begin position="150"/>
        <end position="189"/>
    </location>
</feature>